<reference evidence="2 3" key="1">
    <citation type="submission" date="2018-10" db="EMBL/GenBank/DDBJ databases">
        <title>Genomic Encyclopedia of Archaeal and Bacterial Type Strains, Phase II (KMG-II): from individual species to whole genera.</title>
        <authorList>
            <person name="Goeker M."/>
        </authorList>
    </citation>
    <scope>NUCLEOTIDE SEQUENCE [LARGE SCALE GENOMIC DNA]</scope>
    <source>
        <strain evidence="2 3">DSM 43383</strain>
    </source>
</reference>
<feature type="region of interest" description="Disordered" evidence="1">
    <location>
        <begin position="275"/>
        <end position="441"/>
    </location>
</feature>
<dbReference type="InterPro" id="IPR013324">
    <property type="entry name" value="RNA_pol_sigma_r3/r4-like"/>
</dbReference>
<sequence length="441" mass="44840">MRADTGSLYDAHGDRLYAYCWSLLGDRHAAAAVRDTFTAAVHHPPRGDRVLWLYSLARTVCAERGAFTGVGAAAGTGRAASLFSAADPLLHAAGGMRADHREVLLLWAGEWLEPHDIALVVGIAPDTVAQLLHAARTRLERAVLDLLMRTPAGSRHDLFPLITAFEKGRLPQLLARRAPSRAPDGLRDRVLAACAEEVTRPLASVVTPSPLVIGAAKARSGRGRYRRRGASGGVSKGLGAAAGVAASAAAVFGMLATWPSAKGGGGAASLVPTASGGQTNSVSLKAGGPEFPLPEFTGSERVDGGARASSNGGPATTTPGVPPWRDRSEPGSQAPAPVPVSAGPSTVGTSPEGTSPEGGKTTKPAKPTKPVTTRPNTPSTPPDDGSPTAPPVDPGPTTPPDDGSSGPTTPPTDPPTDTPNEPSPSPTTNPTPTPDSESGQG</sequence>
<dbReference type="GO" id="GO:0000428">
    <property type="term" value="C:DNA-directed RNA polymerase complex"/>
    <property type="evidence" value="ECO:0007669"/>
    <property type="project" value="UniProtKB-KW"/>
</dbReference>
<organism evidence="2 3">
    <name type="scientific">Actinomadura pelletieri DSM 43383</name>
    <dbReference type="NCBI Taxonomy" id="1120940"/>
    <lineage>
        <taxon>Bacteria</taxon>
        <taxon>Bacillati</taxon>
        <taxon>Actinomycetota</taxon>
        <taxon>Actinomycetes</taxon>
        <taxon>Streptosporangiales</taxon>
        <taxon>Thermomonosporaceae</taxon>
        <taxon>Actinomadura</taxon>
    </lineage>
</organism>
<proteinExistence type="predicted"/>
<feature type="compositionally biased region" description="Pro residues" evidence="1">
    <location>
        <begin position="388"/>
        <end position="399"/>
    </location>
</feature>
<comment type="caution">
    <text evidence="2">The sequence shown here is derived from an EMBL/GenBank/DDBJ whole genome shotgun (WGS) entry which is preliminary data.</text>
</comment>
<keyword evidence="3" id="KW-1185">Reference proteome</keyword>
<dbReference type="Gene3D" id="1.10.1740.10">
    <property type="match status" value="1"/>
</dbReference>
<accession>A0A495QHZ6</accession>
<keyword evidence="2" id="KW-0804">Transcription</keyword>
<dbReference type="AlphaFoldDB" id="A0A495QHZ6"/>
<feature type="compositionally biased region" description="Pro residues" evidence="1">
    <location>
        <begin position="408"/>
        <end position="433"/>
    </location>
</feature>
<dbReference type="InterPro" id="IPR036388">
    <property type="entry name" value="WH-like_DNA-bd_sf"/>
</dbReference>
<dbReference type="EMBL" id="RBWU01000005">
    <property type="protein sequence ID" value="RKS71666.1"/>
    <property type="molecule type" value="Genomic_DNA"/>
</dbReference>
<dbReference type="SUPFAM" id="SSF88659">
    <property type="entry name" value="Sigma3 and sigma4 domains of RNA polymerase sigma factors"/>
    <property type="match status" value="1"/>
</dbReference>
<evidence type="ECO:0000313" key="3">
    <source>
        <dbReference type="Proteomes" id="UP000274601"/>
    </source>
</evidence>
<dbReference type="Proteomes" id="UP000274601">
    <property type="component" value="Unassembled WGS sequence"/>
</dbReference>
<keyword evidence="2" id="KW-0240">DNA-directed RNA polymerase</keyword>
<evidence type="ECO:0000256" key="1">
    <source>
        <dbReference type="SAM" id="MobiDB-lite"/>
    </source>
</evidence>
<dbReference type="OrthoDB" id="3492533at2"/>
<evidence type="ECO:0000313" key="2">
    <source>
        <dbReference type="EMBL" id="RKS71666.1"/>
    </source>
</evidence>
<dbReference type="RefSeq" id="WP_121436325.1">
    <property type="nucleotide sequence ID" value="NZ_RBWU01000005.1"/>
</dbReference>
<gene>
    <name evidence="2" type="ORF">BZB76_4473</name>
</gene>
<dbReference type="Gene3D" id="1.10.10.10">
    <property type="entry name" value="Winged helix-like DNA-binding domain superfamily/Winged helix DNA-binding domain"/>
    <property type="match status" value="1"/>
</dbReference>
<protein>
    <submittedName>
        <fullName evidence="2">DNA-directed RNA polymerase specialized sigma24 family protein</fullName>
    </submittedName>
</protein>
<dbReference type="PRINTS" id="PR01217">
    <property type="entry name" value="PRICHEXTENSN"/>
</dbReference>
<feature type="compositionally biased region" description="Low complexity" evidence="1">
    <location>
        <begin position="330"/>
        <end position="348"/>
    </location>
</feature>
<name>A0A495QHZ6_9ACTN</name>
<feature type="compositionally biased region" description="Low complexity" evidence="1">
    <location>
        <begin position="361"/>
        <end position="387"/>
    </location>
</feature>